<dbReference type="EMBL" id="CP106753">
    <property type="protein sequence ID" value="UXY14098.1"/>
    <property type="molecule type" value="Genomic_DNA"/>
</dbReference>
<evidence type="ECO:0000313" key="4">
    <source>
        <dbReference type="Proteomes" id="UP001061302"/>
    </source>
</evidence>
<accession>A0ABY6DQB1</accession>
<evidence type="ECO:0000256" key="1">
    <source>
        <dbReference type="SAM" id="SignalP"/>
    </source>
</evidence>
<keyword evidence="4" id="KW-1185">Reference proteome</keyword>
<reference evidence="3" key="1">
    <citation type="submission" date="2022-10" db="EMBL/GenBank/DDBJ databases">
        <title>Chitiniphilus purpureus sp. nov., a novel chitin-degrading bacterium isolated from crawfish pond sediment.</title>
        <authorList>
            <person name="Li K."/>
        </authorList>
    </citation>
    <scope>NUCLEOTIDE SEQUENCE</scope>
    <source>
        <strain evidence="3">CD1</strain>
    </source>
</reference>
<dbReference type="Proteomes" id="UP001061302">
    <property type="component" value="Chromosome"/>
</dbReference>
<evidence type="ECO:0000259" key="2">
    <source>
        <dbReference type="Pfam" id="PF16036"/>
    </source>
</evidence>
<dbReference type="InterPro" id="IPR016087">
    <property type="entry name" value="Chalcone_isomerase"/>
</dbReference>
<dbReference type="GO" id="GO:0016853">
    <property type="term" value="F:isomerase activity"/>
    <property type="evidence" value="ECO:0007669"/>
    <property type="project" value="UniProtKB-KW"/>
</dbReference>
<gene>
    <name evidence="3" type="ORF">N8I74_12290</name>
</gene>
<proteinExistence type="predicted"/>
<keyword evidence="3" id="KW-0413">Isomerase</keyword>
<protein>
    <submittedName>
        <fullName evidence="3">Chalcone isomerase family protein</fullName>
    </submittedName>
</protein>
<dbReference type="InterPro" id="IPR036298">
    <property type="entry name" value="Chalcone_isomerase_sf"/>
</dbReference>
<sequence>MTTLKQNVLAAVLVIAVAQTQAVELAGQQVPDSVALAGQSLVLNGAGVRTRIVVDVYVAALYTSARTGDAQAVLQATLPRRMELRMLRDVAADAMHESLVEGLADNVGQAGLGQYARQLDALDKVFREVQAVQKGDVIQLDFLPSQGTRITVRGKRYPVIAGDDFAAAMLSIWLGNDPVQGTLKRRLLGG</sequence>
<organism evidence="3 4">
    <name type="scientific">Chitiniphilus purpureus</name>
    <dbReference type="NCBI Taxonomy" id="2981137"/>
    <lineage>
        <taxon>Bacteria</taxon>
        <taxon>Pseudomonadati</taxon>
        <taxon>Pseudomonadota</taxon>
        <taxon>Betaproteobacteria</taxon>
        <taxon>Neisseriales</taxon>
        <taxon>Chitinibacteraceae</taxon>
        <taxon>Chitiniphilus</taxon>
    </lineage>
</organism>
<keyword evidence="1" id="KW-0732">Signal</keyword>
<feature type="domain" description="Chalcone isomerase" evidence="2">
    <location>
        <begin position="22"/>
        <end position="189"/>
    </location>
</feature>
<feature type="chain" id="PRO_5047233849" evidence="1">
    <location>
        <begin position="23"/>
        <end position="190"/>
    </location>
</feature>
<dbReference type="PANTHER" id="PTHR47698">
    <property type="entry name" value="FATTY-ACID-BINDING PROTEIN 3, CHLOROPLASTIC"/>
    <property type="match status" value="1"/>
</dbReference>
<dbReference type="RefSeq" id="WP_263123398.1">
    <property type="nucleotide sequence ID" value="NZ_CP106753.1"/>
</dbReference>
<name>A0ABY6DQB1_9NEIS</name>
<dbReference type="InterPro" id="IPR016088">
    <property type="entry name" value="Chalcone_isomerase_3-sand"/>
</dbReference>
<dbReference type="PANTHER" id="PTHR47698:SF2">
    <property type="entry name" value="FATTY-ACID-BINDING PROTEIN 3, CHLOROPLASTIC"/>
    <property type="match status" value="1"/>
</dbReference>
<evidence type="ECO:0000313" key="3">
    <source>
        <dbReference type="EMBL" id="UXY14098.1"/>
    </source>
</evidence>
<dbReference type="Pfam" id="PF16036">
    <property type="entry name" value="Chalcone_3"/>
    <property type="match status" value="1"/>
</dbReference>
<dbReference type="SUPFAM" id="SSF54626">
    <property type="entry name" value="Chalcone isomerase"/>
    <property type="match status" value="1"/>
</dbReference>
<dbReference type="Gene3D" id="3.50.70.10">
    <property type="match status" value="1"/>
</dbReference>
<feature type="signal peptide" evidence="1">
    <location>
        <begin position="1"/>
        <end position="22"/>
    </location>
</feature>